<dbReference type="KEGG" id="acy:Anacy_4016"/>
<dbReference type="AlphaFoldDB" id="K9ZJK3"/>
<dbReference type="EMBL" id="CP003659">
    <property type="protein sequence ID" value="AFZ59386.1"/>
    <property type="molecule type" value="Genomic_DNA"/>
</dbReference>
<name>K9ZJK3_ANACC</name>
<evidence type="ECO:0000313" key="1">
    <source>
        <dbReference type="EMBL" id="AFZ59386.1"/>
    </source>
</evidence>
<proteinExistence type="predicted"/>
<dbReference type="HOGENOM" id="CLU_1500533_0_0_3"/>
<dbReference type="RefSeq" id="WP_015216004.1">
    <property type="nucleotide sequence ID" value="NC_019771.1"/>
</dbReference>
<sequence length="179" mass="19636">MVYCNTGDIARITFPDNSTQDFTDTPITVSCNPDTTNCAEFTITFLCDYIQAGVNFTSRTLSFTGKYPYGGWRTGDGLVEVSNALYFCPSIEQGWDSISGNINRFIYNASLIGIVPSSFKLSVYGAVGGLLYEENFSTCDYEVECIEGCPPDHLDCGDCCLDCEDVLSKVCNIKNLFIG</sequence>
<dbReference type="PATRIC" id="fig|272123.3.peg.4362"/>
<gene>
    <name evidence="1" type="ordered locus">Anacy_4016</name>
</gene>
<evidence type="ECO:0000313" key="2">
    <source>
        <dbReference type="Proteomes" id="UP000010474"/>
    </source>
</evidence>
<protein>
    <submittedName>
        <fullName evidence="1">Uncharacterized protein</fullName>
    </submittedName>
</protein>
<reference evidence="2" key="1">
    <citation type="journal article" date="2013" name="Proc. Natl. Acad. Sci. U.S.A.">
        <title>Improving the coverage of the cyanobacterial phylum using diversity-driven genome sequencing.</title>
        <authorList>
            <person name="Shih P.M."/>
            <person name="Wu D."/>
            <person name="Latifi A."/>
            <person name="Axen S.D."/>
            <person name="Fewer D.P."/>
            <person name="Talla E."/>
            <person name="Calteau A."/>
            <person name="Cai F."/>
            <person name="Tandeau de Marsac N."/>
            <person name="Rippka R."/>
            <person name="Herdman M."/>
            <person name="Sivonen K."/>
            <person name="Coursin T."/>
            <person name="Laurent T."/>
            <person name="Goodwin L."/>
            <person name="Nolan M."/>
            <person name="Davenport K.W."/>
            <person name="Han C.S."/>
            <person name="Rubin E.M."/>
            <person name="Eisen J.A."/>
            <person name="Woyke T."/>
            <person name="Gugger M."/>
            <person name="Kerfeld C.A."/>
        </authorList>
    </citation>
    <scope>NUCLEOTIDE SEQUENCE [LARGE SCALE GENOMIC DNA]</scope>
    <source>
        <strain evidence="2">ATCC 27899 / PCC 7122</strain>
    </source>
</reference>
<organism evidence="1 2">
    <name type="scientific">Anabaena cylindrica (strain ATCC 27899 / PCC 7122)</name>
    <dbReference type="NCBI Taxonomy" id="272123"/>
    <lineage>
        <taxon>Bacteria</taxon>
        <taxon>Bacillati</taxon>
        <taxon>Cyanobacteriota</taxon>
        <taxon>Cyanophyceae</taxon>
        <taxon>Nostocales</taxon>
        <taxon>Nostocaceae</taxon>
        <taxon>Anabaena</taxon>
    </lineage>
</organism>
<dbReference type="OrthoDB" id="495891at2"/>
<dbReference type="Proteomes" id="UP000010474">
    <property type="component" value="Chromosome"/>
</dbReference>
<keyword evidence="2" id="KW-1185">Reference proteome</keyword>
<dbReference type="STRING" id="272123.Anacy_4016"/>
<accession>K9ZJK3</accession>